<dbReference type="Proteomes" id="UP000789759">
    <property type="component" value="Unassembled WGS sequence"/>
</dbReference>
<proteinExistence type="predicted"/>
<name>A0A9N8VFW6_9GLOM</name>
<gene>
    <name evidence="1" type="ORF">CPELLU_LOCUS290</name>
</gene>
<evidence type="ECO:0000313" key="2">
    <source>
        <dbReference type="Proteomes" id="UP000789759"/>
    </source>
</evidence>
<evidence type="ECO:0000313" key="1">
    <source>
        <dbReference type="EMBL" id="CAG8453917.1"/>
    </source>
</evidence>
<accession>A0A9N8VFW6</accession>
<dbReference type="AlphaFoldDB" id="A0A9N8VFW6"/>
<comment type="caution">
    <text evidence="1">The sequence shown here is derived from an EMBL/GenBank/DDBJ whole genome shotgun (WGS) entry which is preliminary data.</text>
</comment>
<protein>
    <submittedName>
        <fullName evidence="1">5978_t:CDS:1</fullName>
    </submittedName>
</protein>
<sequence length="88" mass="10279">MLSSTLSYHQFNRMIWTSKIIDNPFKEIRNQVNIEKFDLLSFSDTSKDDLNNNLELFANNIINAPSETIKQLQALHYPATMPKQKHEP</sequence>
<reference evidence="1" key="1">
    <citation type="submission" date="2021-06" db="EMBL/GenBank/DDBJ databases">
        <authorList>
            <person name="Kallberg Y."/>
            <person name="Tangrot J."/>
            <person name="Rosling A."/>
        </authorList>
    </citation>
    <scope>NUCLEOTIDE SEQUENCE</scope>
    <source>
        <strain evidence="1">FL966</strain>
    </source>
</reference>
<keyword evidence="2" id="KW-1185">Reference proteome</keyword>
<dbReference type="EMBL" id="CAJVQA010000067">
    <property type="protein sequence ID" value="CAG8453917.1"/>
    <property type="molecule type" value="Genomic_DNA"/>
</dbReference>
<organism evidence="1 2">
    <name type="scientific">Cetraspora pellucida</name>
    <dbReference type="NCBI Taxonomy" id="1433469"/>
    <lineage>
        <taxon>Eukaryota</taxon>
        <taxon>Fungi</taxon>
        <taxon>Fungi incertae sedis</taxon>
        <taxon>Mucoromycota</taxon>
        <taxon>Glomeromycotina</taxon>
        <taxon>Glomeromycetes</taxon>
        <taxon>Diversisporales</taxon>
        <taxon>Gigasporaceae</taxon>
        <taxon>Cetraspora</taxon>
    </lineage>
</organism>